<dbReference type="GO" id="GO:0005912">
    <property type="term" value="C:adherens junction"/>
    <property type="evidence" value="ECO:0007669"/>
    <property type="project" value="TreeGrafter"/>
</dbReference>
<dbReference type="PRINTS" id="PR00205">
    <property type="entry name" value="CADHERIN"/>
</dbReference>
<dbReference type="FunFam" id="2.60.40.60:FF:000019">
    <property type="entry name" value="Cadherin 2"/>
    <property type="match status" value="1"/>
</dbReference>
<evidence type="ECO:0000256" key="12">
    <source>
        <dbReference type="ARBA" id="ARBA00023180"/>
    </source>
</evidence>
<evidence type="ECO:0000256" key="16">
    <source>
        <dbReference type="SAM" id="Phobius"/>
    </source>
</evidence>
<evidence type="ECO:0000256" key="1">
    <source>
        <dbReference type="ARBA" id="ARBA00004251"/>
    </source>
</evidence>
<evidence type="ECO:0000256" key="7">
    <source>
        <dbReference type="ARBA" id="ARBA00022837"/>
    </source>
</evidence>
<dbReference type="GO" id="GO:0060027">
    <property type="term" value="P:convergent extension involved in gastrulation"/>
    <property type="evidence" value="ECO:0007669"/>
    <property type="project" value="UniProtKB-ARBA"/>
</dbReference>
<keyword evidence="3" id="KW-1003">Cell membrane</keyword>
<evidence type="ECO:0000256" key="5">
    <source>
        <dbReference type="ARBA" id="ARBA00022723"/>
    </source>
</evidence>
<evidence type="ECO:0000259" key="18">
    <source>
        <dbReference type="PROSITE" id="PS50268"/>
    </source>
</evidence>
<dbReference type="PROSITE" id="PS00232">
    <property type="entry name" value="CADHERIN_1"/>
    <property type="match status" value="2"/>
</dbReference>
<keyword evidence="8 14" id="KW-0130">Cell adhesion</keyword>
<dbReference type="InterPro" id="IPR039808">
    <property type="entry name" value="Cadherin"/>
</dbReference>
<dbReference type="InterPro" id="IPR002126">
    <property type="entry name" value="Cadherin-like_dom"/>
</dbReference>
<keyword evidence="4 14" id="KW-0812">Transmembrane</keyword>
<evidence type="ECO:0000256" key="15">
    <source>
        <dbReference type="RuleBase" id="RU004358"/>
    </source>
</evidence>
<dbReference type="InterPro" id="IPR015919">
    <property type="entry name" value="Cadherin-like_sf"/>
</dbReference>
<dbReference type="PANTHER" id="PTHR24027:SF78">
    <property type="entry name" value="CADHERIN-LIKE PROTEIN 26"/>
    <property type="match status" value="1"/>
</dbReference>
<keyword evidence="6" id="KW-0677">Repeat</keyword>
<dbReference type="Pfam" id="PF01049">
    <property type="entry name" value="CADH_Y-type_LIR"/>
    <property type="match status" value="1"/>
</dbReference>
<keyword evidence="5" id="KW-0479">Metal-binding</keyword>
<dbReference type="AlphaFoldDB" id="A0A9Q1JBK8"/>
<dbReference type="InterPro" id="IPR009122">
    <property type="entry name" value="Desmosomal_cadherin"/>
</dbReference>
<evidence type="ECO:0000256" key="11">
    <source>
        <dbReference type="ARBA" id="ARBA00023136"/>
    </source>
</evidence>
<sequence length="887" mass="97246">MARGFFFFSSLFCVVLSGSAGSCVRHSSQAEIPPLTGARNDASKGFIVQTDLMGSSALIQDRNKREMKADEINSLGASELKVLRRTKRRWSPLPFNIRENDPPPFPKEVDIIGSDSSANHSVYYKISGPGVTEPPIGLFSVDPDTGMLKVNRAVNREDYHQFIFIAKVYDRITGLETDLPLPITVNVYDVNDNPPVFPSSLLSVFTVVEHSSAGTEIGKLSAIDTDEKGTIHTKIRFTLLNGTELFEIHPKTGVISTRTNTLDREVQDKHFLSIKLQDMDGAPNGLSSIGTVTILLSDINDNPPTFREIKHTATVKENEADILVLRIPVDDKDLEKSPNWNAVYVIKKGNEKGNFRIETDPVTNEGLIYVIKPLDYEAGANVRLEVTAKNEDELVGTRASWASIPVDLTVIDEDEGPEFSAPVLKLLVKENVANGTVIGTYTALDPETKSSEGIKYYKVSDVASWINVDENTGDLTTMATLDRESPFVINNLYNITVKAVDASSKSAIGTVLILIEDVNDHVPIFPAKDMILCENDNTGSVLLVAEDKDDPPYSGPFSFELAEGHDGKWKLKDATETSVKLEPAQDLPTGMYSVPLLVEDLQSHGKVQTVSVRICKCHEGECPAQESSISLGVWAILAMLLALALLLLLCICCTFACTTQGEKIYIDDVSTGMLLKSNTEALGEEVNSGLVIIPSSAVDGSVKMRHMDRLASSSTLGKQNHMFQESMQQSVYQTAARDITMAETQNMYSSGQYGAGHRASGHFGSGHFDSGHFASGHRGSGHRGSGQYDGTLRSMHTEGTFYKYGEFSSLDTWRTNDLYLTKKLMFFETEEDGRYADDLLQEYDYEGVGSPAGSVGCCSDQEDQEDLEFLDTLGPKFKTLGDICTQN</sequence>
<name>A0A9Q1JBK8_SYNKA</name>
<dbReference type="GO" id="GO:0016477">
    <property type="term" value="P:cell migration"/>
    <property type="evidence" value="ECO:0007669"/>
    <property type="project" value="TreeGrafter"/>
</dbReference>
<evidence type="ECO:0000256" key="17">
    <source>
        <dbReference type="SAM" id="SignalP"/>
    </source>
</evidence>
<feature type="domain" description="Cadherin" evidence="18">
    <location>
        <begin position="420"/>
        <end position="525"/>
    </location>
</feature>
<dbReference type="GO" id="GO:0007156">
    <property type="term" value="P:homophilic cell adhesion via plasma membrane adhesion molecules"/>
    <property type="evidence" value="ECO:0007669"/>
    <property type="project" value="InterPro"/>
</dbReference>
<dbReference type="FunFam" id="2.60.40.60:FF:000027">
    <property type="entry name" value="Cadherin 2"/>
    <property type="match status" value="1"/>
</dbReference>
<keyword evidence="10 16" id="KW-1133">Transmembrane helix</keyword>
<evidence type="ECO:0000256" key="6">
    <source>
        <dbReference type="ARBA" id="ARBA00022737"/>
    </source>
</evidence>
<dbReference type="PROSITE" id="PS50268">
    <property type="entry name" value="CADHERIN_2"/>
    <property type="match status" value="5"/>
</dbReference>
<feature type="domain" description="Cadherin" evidence="18">
    <location>
        <begin position="199"/>
        <end position="306"/>
    </location>
</feature>
<dbReference type="PRINTS" id="PR01818">
    <property type="entry name" value="DESMOCADHERN"/>
</dbReference>
<dbReference type="GO" id="GO:0008013">
    <property type="term" value="F:beta-catenin binding"/>
    <property type="evidence" value="ECO:0007669"/>
    <property type="project" value="TreeGrafter"/>
</dbReference>
<dbReference type="Proteomes" id="UP001152622">
    <property type="component" value="Chromosome 2"/>
</dbReference>
<feature type="chain" id="PRO_5040503398" description="Cadherin domain-containing protein" evidence="17">
    <location>
        <begin position="22"/>
        <end position="887"/>
    </location>
</feature>
<dbReference type="GO" id="GO:0007043">
    <property type="term" value="P:cell-cell junction assembly"/>
    <property type="evidence" value="ECO:0007669"/>
    <property type="project" value="TreeGrafter"/>
</dbReference>
<comment type="subcellular location">
    <subcellularLocation>
        <location evidence="2">Cell junction</location>
        <location evidence="2">Desmosome</location>
    </subcellularLocation>
    <subcellularLocation>
        <location evidence="1 14">Cell membrane</location>
        <topology evidence="1 14">Single-pass type I membrane protein</topology>
    </subcellularLocation>
</comment>
<accession>A0A9Q1JBK8</accession>
<dbReference type="Gene3D" id="2.60.40.60">
    <property type="entry name" value="Cadherins"/>
    <property type="match status" value="5"/>
</dbReference>
<evidence type="ECO:0000256" key="3">
    <source>
        <dbReference type="ARBA" id="ARBA00022475"/>
    </source>
</evidence>
<dbReference type="GO" id="GO:0016342">
    <property type="term" value="C:catenin complex"/>
    <property type="evidence" value="ECO:0007669"/>
    <property type="project" value="TreeGrafter"/>
</dbReference>
<dbReference type="PANTHER" id="PTHR24027">
    <property type="entry name" value="CADHERIN-23"/>
    <property type="match status" value="1"/>
</dbReference>
<comment type="caution">
    <text evidence="19">The sequence shown here is derived from an EMBL/GenBank/DDBJ whole genome shotgun (WGS) entry which is preliminary data.</text>
</comment>
<dbReference type="SUPFAM" id="SSF49313">
    <property type="entry name" value="Cadherin-like"/>
    <property type="match status" value="5"/>
</dbReference>
<protein>
    <recommendedName>
        <fullName evidence="18">Cadherin domain-containing protein</fullName>
    </recommendedName>
</protein>
<dbReference type="GO" id="GO:0044331">
    <property type="term" value="P:cell-cell adhesion mediated by cadherin"/>
    <property type="evidence" value="ECO:0007669"/>
    <property type="project" value="TreeGrafter"/>
</dbReference>
<dbReference type="GO" id="GO:0034332">
    <property type="term" value="P:adherens junction organization"/>
    <property type="evidence" value="ECO:0007669"/>
    <property type="project" value="TreeGrafter"/>
</dbReference>
<feature type="signal peptide" evidence="17">
    <location>
        <begin position="1"/>
        <end position="21"/>
    </location>
</feature>
<keyword evidence="9" id="KW-0965">Cell junction</keyword>
<feature type="domain" description="Cadherin" evidence="18">
    <location>
        <begin position="524"/>
        <end position="625"/>
    </location>
</feature>
<dbReference type="GO" id="GO:0000902">
    <property type="term" value="P:cell morphogenesis"/>
    <property type="evidence" value="ECO:0007669"/>
    <property type="project" value="TreeGrafter"/>
</dbReference>
<dbReference type="GO" id="GO:0005509">
    <property type="term" value="F:calcium ion binding"/>
    <property type="evidence" value="ECO:0007669"/>
    <property type="project" value="UniProtKB-UniRule"/>
</dbReference>
<proteinExistence type="predicted"/>
<dbReference type="InterPro" id="IPR020894">
    <property type="entry name" value="Cadherin_CS"/>
</dbReference>
<evidence type="ECO:0000256" key="10">
    <source>
        <dbReference type="ARBA" id="ARBA00022989"/>
    </source>
</evidence>
<dbReference type="PRINTS" id="PR01820">
    <property type="entry name" value="DESMOCOLLIN"/>
</dbReference>
<dbReference type="GO" id="GO:0055113">
    <property type="term" value="P:epiboly involved in gastrulation with mouth forming second"/>
    <property type="evidence" value="ECO:0007669"/>
    <property type="project" value="UniProtKB-ARBA"/>
</dbReference>
<dbReference type="FunFam" id="2.60.40.60:FF:000068">
    <property type="entry name" value="Desmoglein 1"/>
    <property type="match status" value="1"/>
</dbReference>
<evidence type="ECO:0000313" key="19">
    <source>
        <dbReference type="EMBL" id="KAJ8376833.1"/>
    </source>
</evidence>
<dbReference type="EMBL" id="JAINUF010000002">
    <property type="protein sequence ID" value="KAJ8376833.1"/>
    <property type="molecule type" value="Genomic_DNA"/>
</dbReference>
<keyword evidence="20" id="KW-1185">Reference proteome</keyword>
<dbReference type="CDD" id="cd11304">
    <property type="entry name" value="Cadherin_repeat"/>
    <property type="match status" value="4"/>
</dbReference>
<keyword evidence="12" id="KW-0325">Glycoprotein</keyword>
<evidence type="ECO:0000256" key="14">
    <source>
        <dbReference type="RuleBase" id="RU003318"/>
    </source>
</evidence>
<dbReference type="FunFam" id="2.60.40.60:FF:000031">
    <property type="entry name" value="Cadherin 3"/>
    <property type="match status" value="1"/>
</dbReference>
<dbReference type="InterPro" id="IPR027397">
    <property type="entry name" value="Catenin-bd_sf"/>
</dbReference>
<keyword evidence="7 13" id="KW-0106">Calcium</keyword>
<keyword evidence="17" id="KW-0732">Signal</keyword>
<feature type="domain" description="Cadherin" evidence="18">
    <location>
        <begin position="307"/>
        <end position="419"/>
    </location>
</feature>
<dbReference type="Pfam" id="PF00028">
    <property type="entry name" value="Cadherin"/>
    <property type="match status" value="4"/>
</dbReference>
<evidence type="ECO:0000256" key="4">
    <source>
        <dbReference type="ARBA" id="ARBA00022692"/>
    </source>
</evidence>
<dbReference type="OrthoDB" id="6079678at2759"/>
<evidence type="ECO:0000313" key="20">
    <source>
        <dbReference type="Proteomes" id="UP001152622"/>
    </source>
</evidence>
<dbReference type="PROSITE" id="PS51257">
    <property type="entry name" value="PROKAR_LIPOPROTEIN"/>
    <property type="match status" value="1"/>
</dbReference>
<evidence type="ECO:0000256" key="9">
    <source>
        <dbReference type="ARBA" id="ARBA00022949"/>
    </source>
</evidence>
<comment type="function">
    <text evidence="15">A component of desmosome cell-cell junctions which are required for positive regulation of cellular adhesion. Involved in the interaction of plaque proteins and intermediate filaments mediating cell-cell adhesion.</text>
</comment>
<keyword evidence="11 16" id="KW-0472">Membrane</keyword>
<dbReference type="GO" id="GO:0030057">
    <property type="term" value="C:desmosome"/>
    <property type="evidence" value="ECO:0007669"/>
    <property type="project" value="UniProtKB-SubCell"/>
</dbReference>
<feature type="transmembrane region" description="Helical" evidence="16">
    <location>
        <begin position="631"/>
        <end position="657"/>
    </location>
</feature>
<dbReference type="InterPro" id="IPR000233">
    <property type="entry name" value="Cadherin_Y-type_LIR"/>
</dbReference>
<dbReference type="Gene3D" id="4.10.900.10">
    <property type="entry name" value="TCF3-CBD (Catenin binding domain)"/>
    <property type="match status" value="1"/>
</dbReference>
<dbReference type="GO" id="GO:0045296">
    <property type="term" value="F:cadherin binding"/>
    <property type="evidence" value="ECO:0007669"/>
    <property type="project" value="TreeGrafter"/>
</dbReference>
<dbReference type="FunFam" id="2.60.40.60:FF:000011">
    <property type="entry name" value="Cadherin 1"/>
    <property type="match status" value="1"/>
</dbReference>
<dbReference type="GO" id="GO:0016339">
    <property type="term" value="P:calcium-dependent cell-cell adhesion via plasma membrane cell adhesion molecules"/>
    <property type="evidence" value="ECO:0007669"/>
    <property type="project" value="TreeGrafter"/>
</dbReference>
<gene>
    <name evidence="19" type="ORF">SKAU_G00074130</name>
</gene>
<evidence type="ECO:0000256" key="2">
    <source>
        <dbReference type="ARBA" id="ARBA00004568"/>
    </source>
</evidence>
<organism evidence="19 20">
    <name type="scientific">Synaphobranchus kaupii</name>
    <name type="common">Kaup's arrowtooth eel</name>
    <dbReference type="NCBI Taxonomy" id="118154"/>
    <lineage>
        <taxon>Eukaryota</taxon>
        <taxon>Metazoa</taxon>
        <taxon>Chordata</taxon>
        <taxon>Craniata</taxon>
        <taxon>Vertebrata</taxon>
        <taxon>Euteleostomi</taxon>
        <taxon>Actinopterygii</taxon>
        <taxon>Neopterygii</taxon>
        <taxon>Teleostei</taxon>
        <taxon>Anguilliformes</taxon>
        <taxon>Synaphobranchidae</taxon>
        <taxon>Synaphobranchus</taxon>
    </lineage>
</organism>
<evidence type="ECO:0000256" key="13">
    <source>
        <dbReference type="PROSITE-ProRule" id="PRU00043"/>
    </source>
</evidence>
<evidence type="ECO:0000256" key="8">
    <source>
        <dbReference type="ARBA" id="ARBA00022889"/>
    </source>
</evidence>
<reference evidence="19" key="1">
    <citation type="journal article" date="2023" name="Science">
        <title>Genome structures resolve the early diversification of teleost fishes.</title>
        <authorList>
            <person name="Parey E."/>
            <person name="Louis A."/>
            <person name="Montfort J."/>
            <person name="Bouchez O."/>
            <person name="Roques C."/>
            <person name="Iampietro C."/>
            <person name="Lluch J."/>
            <person name="Castinel A."/>
            <person name="Donnadieu C."/>
            <person name="Desvignes T."/>
            <person name="Floi Bucao C."/>
            <person name="Jouanno E."/>
            <person name="Wen M."/>
            <person name="Mejri S."/>
            <person name="Dirks R."/>
            <person name="Jansen H."/>
            <person name="Henkel C."/>
            <person name="Chen W.J."/>
            <person name="Zahm M."/>
            <person name="Cabau C."/>
            <person name="Klopp C."/>
            <person name="Thompson A.W."/>
            <person name="Robinson-Rechavi M."/>
            <person name="Braasch I."/>
            <person name="Lecointre G."/>
            <person name="Bobe J."/>
            <person name="Postlethwait J.H."/>
            <person name="Berthelot C."/>
            <person name="Roest Crollius H."/>
            <person name="Guiguen Y."/>
        </authorList>
    </citation>
    <scope>NUCLEOTIDE SEQUENCE</scope>
    <source>
        <strain evidence="19">WJC10195</strain>
    </source>
</reference>
<dbReference type="SMART" id="SM00112">
    <property type="entry name" value="CA"/>
    <property type="match status" value="4"/>
</dbReference>
<feature type="domain" description="Cadherin" evidence="18">
    <location>
        <begin position="89"/>
        <end position="197"/>
    </location>
</feature>